<proteinExistence type="predicted"/>
<evidence type="ECO:0000313" key="1">
    <source>
        <dbReference type="EMBL" id="ARV77262.1"/>
    </source>
</evidence>
<dbReference type="EMBL" id="MF063068">
    <property type="protein sequence ID" value="ARV77262.1"/>
    <property type="molecule type" value="Genomic_DNA"/>
</dbReference>
<name>A0A1Y0SUT0_9CAUD</name>
<dbReference type="InterPro" id="IPR057919">
    <property type="entry name" value="PhiKZ_Gp91"/>
</dbReference>
<gene>
    <name evidence="1" type="ORF">NOXIFER_92</name>
</gene>
<dbReference type="Proteomes" id="UP000224829">
    <property type="component" value="Segment"/>
</dbReference>
<sequence>MMPNVVKEMRANPGYHGGQADSLPLVAFRDGQPEVVALFNEFCAPGAATATWAFRRRIVRLAKKIFSSQSNWFIGVDDDKTIQHYNYEFILDTVRYIATGQRRISVHSWPDLIGHNQPNLVAKEHTAVRALFKELALVNDMVALIQRWCSHKGGVEDMMYTLNILFGDRVVQVNQ</sequence>
<accession>A0A1Y0SUT0</accession>
<organism evidence="1 2">
    <name type="scientific">Pseudomonas phage Noxifer</name>
    <dbReference type="NCBI Taxonomy" id="2006684"/>
    <lineage>
        <taxon>Viruses</taxon>
        <taxon>Duplodnaviria</taxon>
        <taxon>Heunggongvirae</taxon>
        <taxon>Uroviricota</taxon>
        <taxon>Caudoviricetes</taxon>
        <taxon>Chimalliviridae</taxon>
        <taxon>Noxifervirus</taxon>
        <taxon>Noxifervirus noxifer</taxon>
    </lineage>
</organism>
<dbReference type="OrthoDB" id="18618at10239"/>
<protein>
    <submittedName>
        <fullName evidence="1">Virion structural protein</fullName>
    </submittedName>
</protein>
<keyword evidence="2" id="KW-1185">Reference proteome</keyword>
<reference evidence="1 2" key="1">
    <citation type="submission" date="2017-05" db="EMBL/GenBank/DDBJ databases">
        <authorList>
            <person name="Song R."/>
            <person name="Chenine A.L."/>
            <person name="Ruprecht R.M."/>
        </authorList>
    </citation>
    <scope>NUCLEOTIDE SEQUENCE [LARGE SCALE GENOMIC DNA]</scope>
</reference>
<dbReference type="Pfam" id="PF25618">
    <property type="entry name" value="PhiKZ_gp91"/>
    <property type="match status" value="1"/>
</dbReference>
<evidence type="ECO:0000313" key="2">
    <source>
        <dbReference type="Proteomes" id="UP000224829"/>
    </source>
</evidence>